<name>A0A0T9UQJ6_YERAE</name>
<dbReference type="RefSeq" id="WP_050126490.1">
    <property type="nucleotide sequence ID" value="NZ_CQEM01000017.1"/>
</dbReference>
<dbReference type="EMBL" id="CQEM01000017">
    <property type="protein sequence ID" value="CNL61726.1"/>
    <property type="molecule type" value="Genomic_DNA"/>
</dbReference>
<dbReference type="AlphaFoldDB" id="A0A0T9UQJ6"/>
<keyword evidence="1" id="KW-0812">Transmembrane</keyword>
<organism evidence="2 3">
    <name type="scientific">Yersinia aleksiciae</name>
    <dbReference type="NCBI Taxonomy" id="263819"/>
    <lineage>
        <taxon>Bacteria</taxon>
        <taxon>Pseudomonadati</taxon>
        <taxon>Pseudomonadota</taxon>
        <taxon>Gammaproteobacteria</taxon>
        <taxon>Enterobacterales</taxon>
        <taxon>Yersiniaceae</taxon>
        <taxon>Yersinia</taxon>
    </lineage>
</organism>
<keyword evidence="1" id="KW-1133">Transmembrane helix</keyword>
<proteinExistence type="predicted"/>
<evidence type="ECO:0000256" key="1">
    <source>
        <dbReference type="SAM" id="Phobius"/>
    </source>
</evidence>
<dbReference type="Proteomes" id="UP000040088">
    <property type="component" value="Unassembled WGS sequence"/>
</dbReference>
<evidence type="ECO:0000313" key="2">
    <source>
        <dbReference type="EMBL" id="CNL61726.1"/>
    </source>
</evidence>
<accession>A0A0T9UQJ6</accession>
<sequence length="152" mass="17320">MTWDSIVTITGTLVTLLGMGVTIWQVTKARNYKDQIKFDIRKINLTNIADRLKRAQDEIRRLPTSSQTVPRGIRPRELIHKTREHFDIALSSLNTLGPDASVRALIVEAQRKLNSYEISWNSGNPNPQDVHDLQANMQDIVSTMSSTIYQME</sequence>
<keyword evidence="1" id="KW-0472">Membrane</keyword>
<protein>
    <submittedName>
        <fullName evidence="2">Uncharacterized protein</fullName>
    </submittedName>
</protein>
<evidence type="ECO:0000313" key="3">
    <source>
        <dbReference type="Proteomes" id="UP000040088"/>
    </source>
</evidence>
<reference evidence="3" key="1">
    <citation type="submission" date="2015-03" db="EMBL/GenBank/DDBJ databases">
        <authorList>
            <consortium name="Pathogen Informatics"/>
        </authorList>
    </citation>
    <scope>NUCLEOTIDE SEQUENCE [LARGE SCALE GENOMIC DNA]</scope>
    <source>
        <strain evidence="3">IP27925</strain>
    </source>
</reference>
<gene>
    <name evidence="2" type="ORF">ERS008460_03346</name>
</gene>
<feature type="transmembrane region" description="Helical" evidence="1">
    <location>
        <begin position="6"/>
        <end position="27"/>
    </location>
</feature>